<protein>
    <recommendedName>
        <fullName evidence="1">Reverse transcriptase domain-containing protein</fullName>
    </recommendedName>
</protein>
<feature type="domain" description="Reverse transcriptase" evidence="1">
    <location>
        <begin position="1"/>
        <end position="72"/>
    </location>
</feature>
<dbReference type="KEGG" id="ahel:Q31a_41290"/>
<evidence type="ECO:0000313" key="2">
    <source>
        <dbReference type="EMBL" id="QDV25801.1"/>
    </source>
</evidence>
<gene>
    <name evidence="2" type="ORF">Q31a_41290</name>
</gene>
<dbReference type="Proteomes" id="UP000318017">
    <property type="component" value="Chromosome"/>
</dbReference>
<proteinExistence type="predicted"/>
<evidence type="ECO:0000259" key="1">
    <source>
        <dbReference type="PROSITE" id="PS50878"/>
    </source>
</evidence>
<dbReference type="EMBL" id="CP036298">
    <property type="protein sequence ID" value="QDV25801.1"/>
    <property type="molecule type" value="Genomic_DNA"/>
</dbReference>
<organism evidence="2 3">
    <name type="scientific">Aureliella helgolandensis</name>
    <dbReference type="NCBI Taxonomy" id="2527968"/>
    <lineage>
        <taxon>Bacteria</taxon>
        <taxon>Pseudomonadati</taxon>
        <taxon>Planctomycetota</taxon>
        <taxon>Planctomycetia</taxon>
        <taxon>Pirellulales</taxon>
        <taxon>Pirellulaceae</taxon>
        <taxon>Aureliella</taxon>
    </lineage>
</organism>
<dbReference type="OrthoDB" id="9793236at2"/>
<evidence type="ECO:0000313" key="3">
    <source>
        <dbReference type="Proteomes" id="UP000318017"/>
    </source>
</evidence>
<sequence>MIRYADDSVFAFERADDAKCFQEMLVKRLAKYSLEVAQEKTRLIRFGRFAHCDCQQLGEGAPSTFDFLVLTDYCGRSRSGKFKLKRKTATKKFGQKVASLKEWFRENLTTPMAPVWPTLNAKLSGHYQYYNVNDHWRWLLKYREVARRLGLRRMRRWSHKGSVLSWPKYRLFLDRNPLHFLAGSRT</sequence>
<keyword evidence="3" id="KW-1185">Reference proteome</keyword>
<dbReference type="InterPro" id="IPR000477">
    <property type="entry name" value="RT_dom"/>
</dbReference>
<accession>A0A518GB12</accession>
<reference evidence="2 3" key="1">
    <citation type="submission" date="2019-02" db="EMBL/GenBank/DDBJ databases">
        <title>Deep-cultivation of Planctomycetes and their phenomic and genomic characterization uncovers novel biology.</title>
        <authorList>
            <person name="Wiegand S."/>
            <person name="Jogler M."/>
            <person name="Boedeker C."/>
            <person name="Pinto D."/>
            <person name="Vollmers J."/>
            <person name="Rivas-Marin E."/>
            <person name="Kohn T."/>
            <person name="Peeters S.H."/>
            <person name="Heuer A."/>
            <person name="Rast P."/>
            <person name="Oberbeckmann S."/>
            <person name="Bunk B."/>
            <person name="Jeske O."/>
            <person name="Meyerdierks A."/>
            <person name="Storesund J.E."/>
            <person name="Kallscheuer N."/>
            <person name="Luecker S."/>
            <person name="Lage O.M."/>
            <person name="Pohl T."/>
            <person name="Merkel B.J."/>
            <person name="Hornburger P."/>
            <person name="Mueller R.-W."/>
            <person name="Bruemmer F."/>
            <person name="Labrenz M."/>
            <person name="Spormann A.M."/>
            <person name="Op den Camp H."/>
            <person name="Overmann J."/>
            <person name="Amann R."/>
            <person name="Jetten M.S.M."/>
            <person name="Mascher T."/>
            <person name="Medema M.H."/>
            <person name="Devos D.P."/>
            <person name="Kaster A.-K."/>
            <person name="Ovreas L."/>
            <person name="Rohde M."/>
            <person name="Galperin M.Y."/>
            <person name="Jogler C."/>
        </authorList>
    </citation>
    <scope>NUCLEOTIDE SEQUENCE [LARGE SCALE GENOMIC DNA]</scope>
    <source>
        <strain evidence="2 3">Q31a</strain>
    </source>
</reference>
<name>A0A518GB12_9BACT</name>
<dbReference type="RefSeq" id="WP_145081380.1">
    <property type="nucleotide sequence ID" value="NZ_CP036298.1"/>
</dbReference>
<dbReference type="AlphaFoldDB" id="A0A518GB12"/>
<dbReference type="PROSITE" id="PS50878">
    <property type="entry name" value="RT_POL"/>
    <property type="match status" value="1"/>
</dbReference>